<sequence length="299" mass="33895">MMLLLRIPKYSFQSSDTNNTVQHRKTNIAQLPDEIIELITIYLSPQDLRSFRLTCKRLAIVTTHLIAALCDSHHKCINATHSLTTLVQGSRIALLNRTTTDLTLSAPSWRSISASYDDRLREVSLSRLTSLYIDSINITHPSALTHFLEAHTTTLSKVYFFNVHAPNLPAWRAILLQLASTRGLELLRLRQLFYSAGRNGAVFLIPRSTYSTAQSMMHVLDEGSAAPREREMLATTAASRADIERLIGDFLDESGQLRMDLGHEQRLAAEKRAPVGGRWWWAVRRTMKDVAWNRPTQMN</sequence>
<name>A0AB34KRW8_9PEZI</name>
<dbReference type="AlphaFoldDB" id="A0AB34KRW8"/>
<comment type="caution">
    <text evidence="2">The sequence shown here is derived from an EMBL/GenBank/DDBJ whole genome shotgun (WGS) entry which is preliminary data.</text>
</comment>
<accession>A0AB34KRW8</accession>
<reference evidence="2 3" key="1">
    <citation type="journal article" date="2020" name="Microbiol. Resour. Announc.">
        <title>Draft Genome Sequence of a Cladosporium Species Isolated from the Mesophotic Ascidian Didemnum maculosum.</title>
        <authorList>
            <person name="Gioti A."/>
            <person name="Siaperas R."/>
            <person name="Nikolaivits E."/>
            <person name="Le Goff G."/>
            <person name="Ouazzani J."/>
            <person name="Kotoulas G."/>
            <person name="Topakas E."/>
        </authorList>
    </citation>
    <scope>NUCLEOTIDE SEQUENCE [LARGE SCALE GENOMIC DNA]</scope>
    <source>
        <strain evidence="2 3">TM138-S3</strain>
    </source>
</reference>
<organism evidence="2 3">
    <name type="scientific">Cladosporium halotolerans</name>
    <dbReference type="NCBI Taxonomy" id="1052096"/>
    <lineage>
        <taxon>Eukaryota</taxon>
        <taxon>Fungi</taxon>
        <taxon>Dikarya</taxon>
        <taxon>Ascomycota</taxon>
        <taxon>Pezizomycotina</taxon>
        <taxon>Dothideomycetes</taxon>
        <taxon>Dothideomycetidae</taxon>
        <taxon>Cladosporiales</taxon>
        <taxon>Cladosporiaceae</taxon>
        <taxon>Cladosporium</taxon>
    </lineage>
</organism>
<evidence type="ECO:0000313" key="2">
    <source>
        <dbReference type="EMBL" id="KAL1587473.1"/>
    </source>
</evidence>
<evidence type="ECO:0000313" key="3">
    <source>
        <dbReference type="Proteomes" id="UP000803884"/>
    </source>
</evidence>
<keyword evidence="3" id="KW-1185">Reference proteome</keyword>
<gene>
    <name evidence="2" type="ORF">WHR41_03809</name>
</gene>
<dbReference type="RefSeq" id="XP_069230578.1">
    <property type="nucleotide sequence ID" value="XM_069372415.1"/>
</dbReference>
<feature type="domain" description="F-box" evidence="1">
    <location>
        <begin position="25"/>
        <end position="69"/>
    </location>
</feature>
<dbReference type="SUPFAM" id="SSF81383">
    <property type="entry name" value="F-box domain"/>
    <property type="match status" value="1"/>
</dbReference>
<dbReference type="Gene3D" id="1.20.1280.50">
    <property type="match status" value="1"/>
</dbReference>
<dbReference type="EMBL" id="JAAQHG020000010">
    <property type="protein sequence ID" value="KAL1587473.1"/>
    <property type="molecule type" value="Genomic_DNA"/>
</dbReference>
<dbReference type="InterPro" id="IPR001810">
    <property type="entry name" value="F-box_dom"/>
</dbReference>
<dbReference type="PROSITE" id="PS50181">
    <property type="entry name" value="FBOX"/>
    <property type="match status" value="1"/>
</dbReference>
<dbReference type="Proteomes" id="UP000803884">
    <property type="component" value="Unassembled WGS sequence"/>
</dbReference>
<dbReference type="Pfam" id="PF12937">
    <property type="entry name" value="F-box-like"/>
    <property type="match status" value="1"/>
</dbReference>
<evidence type="ECO:0000259" key="1">
    <source>
        <dbReference type="PROSITE" id="PS50181"/>
    </source>
</evidence>
<dbReference type="InterPro" id="IPR036047">
    <property type="entry name" value="F-box-like_dom_sf"/>
</dbReference>
<proteinExistence type="predicted"/>
<protein>
    <recommendedName>
        <fullName evidence="1">F-box domain-containing protein</fullName>
    </recommendedName>
</protein>
<dbReference type="CDD" id="cd09917">
    <property type="entry name" value="F-box_SF"/>
    <property type="match status" value="1"/>
</dbReference>
<dbReference type="GeneID" id="96005253"/>